<evidence type="ECO:0000313" key="3">
    <source>
        <dbReference type="EMBL" id="KAG9503360.1"/>
    </source>
</evidence>
<sequence length="179" mass="19323">MSSSLTNLHDAVASLEPQMGYICKVSGTTGLSLTVISGGKEAYAKHFGFRDLEAKEAPDGDTTYFIGSVTKGMMAVLVGILVEEGKLGWSTRGASILPELQDSFNGRGSEITIADLLPHRTGVARSDALWISRAGNLLFPKSEGLRTWAAQPVVRDFRSGFLYNNYAYDVVGQIIEMAE</sequence>
<dbReference type="InterPro" id="IPR050491">
    <property type="entry name" value="AmpC-like"/>
</dbReference>
<dbReference type="InterPro" id="IPR012338">
    <property type="entry name" value="Beta-lactam/transpept-like"/>
</dbReference>
<dbReference type="Gene3D" id="3.40.710.10">
    <property type="entry name" value="DD-peptidase/beta-lactamase superfamily"/>
    <property type="match status" value="1"/>
</dbReference>
<reference evidence="3" key="1">
    <citation type="journal article" date="2021" name="Mol. Plant Microbe Interact.">
        <title>Telomere to telomere genome assembly of Fusarium musae F31, causal agent of crown rot disease of banana.</title>
        <authorList>
            <person name="Degradi L."/>
            <person name="Tava V."/>
            <person name="Kunova A."/>
            <person name="Cortesi P."/>
            <person name="Saracchi M."/>
            <person name="Pasquali M."/>
        </authorList>
    </citation>
    <scope>NUCLEOTIDE SEQUENCE</scope>
    <source>
        <strain evidence="3">F31</strain>
    </source>
</reference>
<dbReference type="Proteomes" id="UP000827133">
    <property type="component" value="Unassembled WGS sequence"/>
</dbReference>
<accession>A0A9P8IS05</accession>
<dbReference type="PANTHER" id="PTHR46825">
    <property type="entry name" value="D-ALANYL-D-ALANINE-CARBOXYPEPTIDASE/ENDOPEPTIDASE AMPH"/>
    <property type="match status" value="1"/>
</dbReference>
<dbReference type="InterPro" id="IPR001466">
    <property type="entry name" value="Beta-lactam-related"/>
</dbReference>
<evidence type="ECO:0000256" key="1">
    <source>
        <dbReference type="ARBA" id="ARBA00038215"/>
    </source>
</evidence>
<evidence type="ECO:0000313" key="4">
    <source>
        <dbReference type="Proteomes" id="UP000827133"/>
    </source>
</evidence>
<dbReference type="PANTHER" id="PTHR46825:SF9">
    <property type="entry name" value="BETA-LACTAMASE-RELATED DOMAIN-CONTAINING PROTEIN"/>
    <property type="match status" value="1"/>
</dbReference>
<protein>
    <recommendedName>
        <fullName evidence="2">Beta-lactamase-related domain-containing protein</fullName>
    </recommendedName>
</protein>
<dbReference type="SUPFAM" id="SSF56601">
    <property type="entry name" value="beta-lactamase/transpeptidase-like"/>
    <property type="match status" value="1"/>
</dbReference>
<dbReference type="Pfam" id="PF00144">
    <property type="entry name" value="Beta-lactamase"/>
    <property type="match status" value="1"/>
</dbReference>
<comment type="caution">
    <text evidence="3">The sequence shown here is derived from an EMBL/GenBank/DDBJ whole genome shotgun (WGS) entry which is preliminary data.</text>
</comment>
<gene>
    <name evidence="3" type="ORF">J7337_006205</name>
</gene>
<organism evidence="3 4">
    <name type="scientific">Fusarium musae</name>
    <dbReference type="NCBI Taxonomy" id="1042133"/>
    <lineage>
        <taxon>Eukaryota</taxon>
        <taxon>Fungi</taxon>
        <taxon>Dikarya</taxon>
        <taxon>Ascomycota</taxon>
        <taxon>Pezizomycotina</taxon>
        <taxon>Sordariomycetes</taxon>
        <taxon>Hypocreomycetidae</taxon>
        <taxon>Hypocreales</taxon>
        <taxon>Nectriaceae</taxon>
        <taxon>Fusarium</taxon>
    </lineage>
</organism>
<comment type="similarity">
    <text evidence="1">Belongs to the peptidase S12 family.</text>
</comment>
<feature type="domain" description="Beta-lactamase-related" evidence="2">
    <location>
        <begin position="28"/>
        <end position="176"/>
    </location>
</feature>
<dbReference type="EMBL" id="JAHBCI010000004">
    <property type="protein sequence ID" value="KAG9503360.1"/>
    <property type="molecule type" value="Genomic_DNA"/>
</dbReference>
<dbReference type="RefSeq" id="XP_044682360.1">
    <property type="nucleotide sequence ID" value="XM_044823869.1"/>
</dbReference>
<dbReference type="GeneID" id="68314061"/>
<evidence type="ECO:0000259" key="2">
    <source>
        <dbReference type="Pfam" id="PF00144"/>
    </source>
</evidence>
<dbReference type="AlphaFoldDB" id="A0A9P8IS05"/>
<proteinExistence type="inferred from homology"/>
<keyword evidence="4" id="KW-1185">Reference proteome</keyword>
<name>A0A9P8IS05_9HYPO</name>
<dbReference type="KEGG" id="fmu:J7337_006205"/>